<evidence type="ECO:0000313" key="1">
    <source>
        <dbReference type="EMBL" id="KAH3841541.1"/>
    </source>
</evidence>
<evidence type="ECO:0000313" key="2">
    <source>
        <dbReference type="Proteomes" id="UP000828390"/>
    </source>
</evidence>
<sequence length="56" mass="6616">MKMMMNIIEVTIVMKMIKVTMVKMIEMMMKLIEAMMVFTRTGLEMKIIIITNSMTH</sequence>
<reference evidence="1" key="1">
    <citation type="journal article" date="2019" name="bioRxiv">
        <title>The Genome of the Zebra Mussel, Dreissena polymorpha: A Resource for Invasive Species Research.</title>
        <authorList>
            <person name="McCartney M.A."/>
            <person name="Auch B."/>
            <person name="Kono T."/>
            <person name="Mallez S."/>
            <person name="Zhang Y."/>
            <person name="Obille A."/>
            <person name="Becker A."/>
            <person name="Abrahante J.E."/>
            <person name="Garbe J."/>
            <person name="Badalamenti J.P."/>
            <person name="Herman A."/>
            <person name="Mangelson H."/>
            <person name="Liachko I."/>
            <person name="Sullivan S."/>
            <person name="Sone E.D."/>
            <person name="Koren S."/>
            <person name="Silverstein K.A.T."/>
            <person name="Beckman K.B."/>
            <person name="Gohl D.M."/>
        </authorList>
    </citation>
    <scope>NUCLEOTIDE SEQUENCE</scope>
    <source>
        <strain evidence="1">Duluth1</strain>
        <tissue evidence="1">Whole animal</tissue>
    </source>
</reference>
<protein>
    <submittedName>
        <fullName evidence="1">Uncharacterized protein</fullName>
    </submittedName>
</protein>
<reference evidence="1" key="2">
    <citation type="submission" date="2020-11" db="EMBL/GenBank/DDBJ databases">
        <authorList>
            <person name="McCartney M.A."/>
            <person name="Auch B."/>
            <person name="Kono T."/>
            <person name="Mallez S."/>
            <person name="Becker A."/>
            <person name="Gohl D.M."/>
            <person name="Silverstein K.A.T."/>
            <person name="Koren S."/>
            <person name="Bechman K.B."/>
            <person name="Herman A."/>
            <person name="Abrahante J.E."/>
            <person name="Garbe J."/>
        </authorList>
    </citation>
    <scope>NUCLEOTIDE SEQUENCE</scope>
    <source>
        <strain evidence="1">Duluth1</strain>
        <tissue evidence="1">Whole animal</tissue>
    </source>
</reference>
<organism evidence="1 2">
    <name type="scientific">Dreissena polymorpha</name>
    <name type="common">Zebra mussel</name>
    <name type="synonym">Mytilus polymorpha</name>
    <dbReference type="NCBI Taxonomy" id="45954"/>
    <lineage>
        <taxon>Eukaryota</taxon>
        <taxon>Metazoa</taxon>
        <taxon>Spiralia</taxon>
        <taxon>Lophotrochozoa</taxon>
        <taxon>Mollusca</taxon>
        <taxon>Bivalvia</taxon>
        <taxon>Autobranchia</taxon>
        <taxon>Heteroconchia</taxon>
        <taxon>Euheterodonta</taxon>
        <taxon>Imparidentia</taxon>
        <taxon>Neoheterodontei</taxon>
        <taxon>Myida</taxon>
        <taxon>Dreissenoidea</taxon>
        <taxon>Dreissenidae</taxon>
        <taxon>Dreissena</taxon>
    </lineage>
</organism>
<dbReference type="Proteomes" id="UP000828390">
    <property type="component" value="Unassembled WGS sequence"/>
</dbReference>
<comment type="caution">
    <text evidence="1">The sequence shown here is derived from an EMBL/GenBank/DDBJ whole genome shotgun (WGS) entry which is preliminary data.</text>
</comment>
<keyword evidence="2" id="KW-1185">Reference proteome</keyword>
<dbReference type="EMBL" id="JAIWYP010000004">
    <property type="protein sequence ID" value="KAH3841541.1"/>
    <property type="molecule type" value="Genomic_DNA"/>
</dbReference>
<proteinExistence type="predicted"/>
<dbReference type="AlphaFoldDB" id="A0A9D4KM21"/>
<name>A0A9D4KM21_DREPO</name>
<gene>
    <name evidence="1" type="ORF">DPMN_115007</name>
</gene>
<accession>A0A9D4KM21</accession>